<dbReference type="EMBL" id="FN654366">
    <property type="protein sequence ID" value="CBY32700.1"/>
    <property type="molecule type" value="Genomic_DNA"/>
</dbReference>
<reference evidence="7" key="1">
    <citation type="journal article" date="2010" name="Science">
        <title>Plasticity of animal genome architecture unmasked by rapid evolution of a pelagic tunicate.</title>
        <authorList>
            <person name="Denoeud F."/>
            <person name="Henriet S."/>
            <person name="Mungpakdee S."/>
            <person name="Aury J.M."/>
            <person name="Da Silva C."/>
            <person name="Brinkmann H."/>
            <person name="Mikhaleva J."/>
            <person name="Olsen L.C."/>
            <person name="Jubin C."/>
            <person name="Canestro C."/>
            <person name="Bouquet J.M."/>
            <person name="Danks G."/>
            <person name="Poulain J."/>
            <person name="Campsteijn C."/>
            <person name="Adamski M."/>
            <person name="Cross I."/>
            <person name="Yadetie F."/>
            <person name="Muffato M."/>
            <person name="Louis A."/>
            <person name="Butcher S."/>
            <person name="Tsagkogeorga G."/>
            <person name="Konrad A."/>
            <person name="Singh S."/>
            <person name="Jensen M.F."/>
            <person name="Cong E.H."/>
            <person name="Eikeseth-Otteraa H."/>
            <person name="Noel B."/>
            <person name="Anthouard V."/>
            <person name="Porcel B.M."/>
            <person name="Kachouri-Lafond R."/>
            <person name="Nishino A."/>
            <person name="Ugolini M."/>
            <person name="Chourrout P."/>
            <person name="Nishida H."/>
            <person name="Aasland R."/>
            <person name="Huzurbazar S."/>
            <person name="Westhof E."/>
            <person name="Delsuc F."/>
            <person name="Lehrach H."/>
            <person name="Reinhardt R."/>
            <person name="Weissenbach J."/>
            <person name="Roy S.W."/>
            <person name="Artiguenave F."/>
            <person name="Postlethwait J.H."/>
            <person name="Manak J.R."/>
            <person name="Thompson E.M."/>
            <person name="Jaillon O."/>
            <person name="Du Pasquier L."/>
            <person name="Boudinot P."/>
            <person name="Liberles D.A."/>
            <person name="Volff J.N."/>
            <person name="Philippe H."/>
            <person name="Lenhard B."/>
            <person name="Roest Crollius H."/>
            <person name="Wincker P."/>
            <person name="Chourrout D."/>
        </authorList>
    </citation>
    <scope>NUCLEOTIDE SEQUENCE [LARGE SCALE GENOMIC DNA]</scope>
</reference>
<keyword evidence="2" id="KW-0547">Nucleotide-binding</keyword>
<dbReference type="InterPro" id="IPR051515">
    <property type="entry name" value="IRG"/>
</dbReference>
<gene>
    <name evidence="7" type="ORF">GSOID_T00032043001</name>
</gene>
<feature type="compositionally biased region" description="Low complexity" evidence="5">
    <location>
        <begin position="433"/>
        <end position="451"/>
    </location>
</feature>
<accession>E4YAW3</accession>
<dbReference type="PANTHER" id="PTHR32341">
    <property type="entry name" value="INTERFERON-INDUCIBLE GTPASE"/>
    <property type="match status" value="1"/>
</dbReference>
<proteinExistence type="inferred from homology"/>
<dbReference type="Pfam" id="PF05049">
    <property type="entry name" value="IIGP"/>
    <property type="match status" value="1"/>
</dbReference>
<dbReference type="PROSITE" id="PS51716">
    <property type="entry name" value="G_IRG"/>
    <property type="match status" value="1"/>
</dbReference>
<dbReference type="InterPro" id="IPR007743">
    <property type="entry name" value="Immunity-related_GTPase-like"/>
</dbReference>
<keyword evidence="4" id="KW-0342">GTP-binding</keyword>
<evidence type="ECO:0000313" key="7">
    <source>
        <dbReference type="EMBL" id="CBY32700.1"/>
    </source>
</evidence>
<dbReference type="InterPro" id="IPR027417">
    <property type="entry name" value="P-loop_NTPase"/>
</dbReference>
<evidence type="ECO:0000256" key="2">
    <source>
        <dbReference type="ARBA" id="ARBA00022741"/>
    </source>
</evidence>
<evidence type="ECO:0000256" key="3">
    <source>
        <dbReference type="ARBA" id="ARBA00022801"/>
    </source>
</evidence>
<evidence type="ECO:0000259" key="6">
    <source>
        <dbReference type="PROSITE" id="PS51716"/>
    </source>
</evidence>
<dbReference type="GO" id="GO:0005525">
    <property type="term" value="F:GTP binding"/>
    <property type="evidence" value="ECO:0007669"/>
    <property type="project" value="UniProtKB-KW"/>
</dbReference>
<evidence type="ECO:0000256" key="5">
    <source>
        <dbReference type="SAM" id="MobiDB-lite"/>
    </source>
</evidence>
<dbReference type="Proteomes" id="UP000011014">
    <property type="component" value="Unassembled WGS sequence"/>
</dbReference>
<keyword evidence="3" id="KW-0378">Hydrolase</keyword>
<evidence type="ECO:0000256" key="4">
    <source>
        <dbReference type="ARBA" id="ARBA00023134"/>
    </source>
</evidence>
<dbReference type="Gene3D" id="3.40.50.300">
    <property type="entry name" value="P-loop containing nucleotide triphosphate hydrolases"/>
    <property type="match status" value="1"/>
</dbReference>
<evidence type="ECO:0000256" key="1">
    <source>
        <dbReference type="ARBA" id="ARBA00005429"/>
    </source>
</evidence>
<feature type="region of interest" description="Disordered" evidence="5">
    <location>
        <begin position="430"/>
        <end position="487"/>
    </location>
</feature>
<feature type="domain" description="IRG-type G" evidence="6">
    <location>
        <begin position="67"/>
        <end position="245"/>
    </location>
</feature>
<dbReference type="InterPro" id="IPR030385">
    <property type="entry name" value="G_IRG_dom"/>
</dbReference>
<dbReference type="GO" id="GO:0016787">
    <property type="term" value="F:hydrolase activity"/>
    <property type="evidence" value="ECO:0007669"/>
    <property type="project" value="UniProtKB-KW"/>
</dbReference>
<dbReference type="AlphaFoldDB" id="E4YAW3"/>
<organism evidence="7">
    <name type="scientific">Oikopleura dioica</name>
    <name type="common">Tunicate</name>
    <dbReference type="NCBI Taxonomy" id="34765"/>
    <lineage>
        <taxon>Eukaryota</taxon>
        <taxon>Metazoa</taxon>
        <taxon>Chordata</taxon>
        <taxon>Tunicata</taxon>
        <taxon>Appendicularia</taxon>
        <taxon>Copelata</taxon>
        <taxon>Oikopleuridae</taxon>
        <taxon>Oikopleura</taxon>
    </lineage>
</organism>
<protein>
    <recommendedName>
        <fullName evidence="6">IRG-type G domain-containing protein</fullName>
    </recommendedName>
</protein>
<dbReference type="GO" id="GO:0016020">
    <property type="term" value="C:membrane"/>
    <property type="evidence" value="ECO:0007669"/>
    <property type="project" value="InterPro"/>
</dbReference>
<dbReference type="PANTHER" id="PTHR32341:SF10">
    <property type="entry name" value="INTERFERON-INDUCIBLE GTPASE 5"/>
    <property type="match status" value="1"/>
</dbReference>
<dbReference type="SUPFAM" id="SSF52540">
    <property type="entry name" value="P-loop containing nucleoside triphosphate hydrolases"/>
    <property type="match status" value="1"/>
</dbReference>
<comment type="similarity">
    <text evidence="1">Belongs to the TRAFAC class dynamin-like GTPase superfamily. IRG family.</text>
</comment>
<name>E4YAW3_OIKDI</name>
<sequence>MTATSSSDESIDEISLKEQIINKVSCLPGDLIIEKHAAKEVTKMLEKHETAAVSRYIKKFLDDWRSQKISIAVYGDKDNGKSQLINTLRGTNSAYTVSSSCTSPMPYVYPFNSNIQFWELPPIARDGRYKKDKYLKEINASRFDLVIILSCNRFAMTSDCWLAKQFEEIKTPVIFARTKVDESVEQDRKTYPHTHSLDRCLARIRKTAMTSLQENSIKTESFYMIGSKKPLLYDFGDFITALVDRLKVEKREAFTLSMIPVNPAVIHKKYEILNSRIWVIACSSAANGQKISKSESKAELEMMLDEVRFYRKQLGAQEDALRKIKDRERDFLGAMGKINYTKEGLEELVRKAEVETDTDMFVTSIKIISLRWWMSHLGVGASFTNTCAVLRFLLHNLQNIGLKYLKIQDLEKVEKEERRIRAKEVIEKARTGSSSSTVKSSLSTKKSSSLSTEKKKKKKKLSSKSDEKEDSGQGTSSGEDTKIKKVN</sequence>